<proteinExistence type="inferred from homology"/>
<keyword evidence="6" id="KW-0690">Ribosome biogenesis</keyword>
<dbReference type="SMART" id="SM00090">
    <property type="entry name" value="RIO"/>
    <property type="match status" value="1"/>
</dbReference>
<comment type="subcellular location">
    <subcellularLocation>
        <location evidence="2">Cytoplasm</location>
    </subcellularLocation>
</comment>
<evidence type="ECO:0000256" key="19">
    <source>
        <dbReference type="ARBA" id="ARBA00068837"/>
    </source>
</evidence>
<dbReference type="EMBL" id="KK107965">
    <property type="protein sequence ID" value="EZA47059.1"/>
    <property type="molecule type" value="Genomic_DNA"/>
</dbReference>
<dbReference type="InterPro" id="IPR036390">
    <property type="entry name" value="WH_DNA-bd_sf"/>
</dbReference>
<comment type="subunit">
    <text evidence="17">Associated with late 40S pre-ribosomal particles. Interacts with PLK1 (via its N-terminus).</text>
</comment>
<feature type="domain" description="RIO kinase" evidence="22">
    <location>
        <begin position="66"/>
        <end position="292"/>
    </location>
</feature>
<evidence type="ECO:0000256" key="16">
    <source>
        <dbReference type="ARBA" id="ARBA00048679"/>
    </source>
</evidence>
<evidence type="ECO:0000313" key="23">
    <source>
        <dbReference type="EMBL" id="EZA47059.1"/>
    </source>
</evidence>
<dbReference type="AlphaFoldDB" id="A0A026VW56"/>
<sequence length="509" mass="58441">MGKLNVKILRYLTPEDFRVLTSIEMGMKNHELVPASLAAQIANLRYGGVHKLLRELCKNRLLSYERGKRYDGYRLTNAGYDYLALKVLAQRGIIHSFGNQIGVGKESNIYVVANEEGTSLCLKLHRLGRTCFRNIKGKRDYHQHRQSASWLYLSRISATREFAYMKALFDRGFPVPKPIDFNRHCVIMELVEGGPLCNVNEVNNVEALYDELMDLIVRLANHGVIHGDFNEFNIMMKDDGKPVIIDFPQMISTEHINAEVYFQRDVNCVRDFFKRRFGYESELYPTFQDVSREGCIDAEVRASGLTRQMEKDLLKEMGVDEEEEEEEENSDEETYEDCSENIEDLEDQMSDLQLQVENAVRESFHVSARQTVLNNENEYSEKVSIVLHSEKENNTEDECERNNRNVTVENVKTDEENNEDKLSDASSDAGSEGASINDYDDTRSIRSVSTAATIAPDVIKRRTKLGLEKRDKKNRSKRILVKGEASAVTRVRRDNRATIQESTGIWGWE</sequence>
<evidence type="ECO:0000256" key="4">
    <source>
        <dbReference type="ARBA" id="ARBA00012513"/>
    </source>
</evidence>
<comment type="catalytic activity">
    <reaction evidence="15">
        <text>L-threonyl-[protein] + ATP = O-phospho-L-threonyl-[protein] + ADP + H(+)</text>
        <dbReference type="Rhea" id="RHEA:46608"/>
        <dbReference type="Rhea" id="RHEA-COMP:11060"/>
        <dbReference type="Rhea" id="RHEA-COMP:11605"/>
        <dbReference type="ChEBI" id="CHEBI:15378"/>
        <dbReference type="ChEBI" id="CHEBI:30013"/>
        <dbReference type="ChEBI" id="CHEBI:30616"/>
        <dbReference type="ChEBI" id="CHEBI:61977"/>
        <dbReference type="ChEBI" id="CHEBI:456216"/>
        <dbReference type="EC" id="2.7.11.1"/>
    </reaction>
</comment>
<evidence type="ECO:0000256" key="3">
    <source>
        <dbReference type="ARBA" id="ARBA00009196"/>
    </source>
</evidence>
<evidence type="ECO:0000256" key="14">
    <source>
        <dbReference type="ARBA" id="ARBA00022842"/>
    </source>
</evidence>
<dbReference type="OMA" id="ACPHLIA"/>
<evidence type="ECO:0000256" key="20">
    <source>
        <dbReference type="ARBA" id="ARBA00076005"/>
    </source>
</evidence>
<dbReference type="GO" id="GO:0004674">
    <property type="term" value="F:protein serine/threonine kinase activity"/>
    <property type="evidence" value="ECO:0007669"/>
    <property type="project" value="UniProtKB-KW"/>
</dbReference>
<evidence type="ECO:0000259" key="22">
    <source>
        <dbReference type="SMART" id="SM00090"/>
    </source>
</evidence>
<dbReference type="InterPro" id="IPR011009">
    <property type="entry name" value="Kinase-like_dom_sf"/>
</dbReference>
<dbReference type="PROSITE" id="PS01245">
    <property type="entry name" value="RIO1"/>
    <property type="match status" value="1"/>
</dbReference>
<dbReference type="PANTHER" id="PTHR45852:SF1">
    <property type="entry name" value="SERINE_THREONINE-PROTEIN KINASE RIO2"/>
    <property type="match status" value="1"/>
</dbReference>
<feature type="compositionally biased region" description="Basic and acidic residues" evidence="21">
    <location>
        <begin position="411"/>
        <end position="423"/>
    </location>
</feature>
<keyword evidence="12 23" id="KW-0418">Kinase</keyword>
<evidence type="ECO:0000313" key="26">
    <source>
        <dbReference type="Proteomes" id="UP000279307"/>
    </source>
</evidence>
<dbReference type="GO" id="GO:0030490">
    <property type="term" value="P:maturation of SSU-rRNA"/>
    <property type="evidence" value="ECO:0007669"/>
    <property type="project" value="TreeGrafter"/>
</dbReference>
<evidence type="ECO:0000256" key="6">
    <source>
        <dbReference type="ARBA" id="ARBA00022517"/>
    </source>
</evidence>
<dbReference type="Proteomes" id="UP000053097">
    <property type="component" value="Unassembled WGS sequence"/>
</dbReference>
<dbReference type="InterPro" id="IPR018934">
    <property type="entry name" value="RIO_dom"/>
</dbReference>
<evidence type="ECO:0000256" key="12">
    <source>
        <dbReference type="ARBA" id="ARBA00022777"/>
    </source>
</evidence>
<dbReference type="SUPFAM" id="SSF56112">
    <property type="entry name" value="Protein kinase-like (PK-like)"/>
    <property type="match status" value="1"/>
</dbReference>
<name>A0A026VW56_OOCBI</name>
<dbReference type="Pfam" id="PF09202">
    <property type="entry name" value="Rio2_N"/>
    <property type="match status" value="1"/>
</dbReference>
<dbReference type="FunFam" id="1.10.510.10:FF:000307">
    <property type="entry name" value="Serine/threonine-protein kinase RIO2"/>
    <property type="match status" value="1"/>
</dbReference>
<dbReference type="PANTHER" id="PTHR45852">
    <property type="entry name" value="SER/THR-PROTEIN KINASE RIO2"/>
    <property type="match status" value="1"/>
</dbReference>
<evidence type="ECO:0000256" key="2">
    <source>
        <dbReference type="ARBA" id="ARBA00004496"/>
    </source>
</evidence>
<feature type="region of interest" description="Disordered" evidence="21">
    <location>
        <begin position="317"/>
        <end position="337"/>
    </location>
</feature>
<dbReference type="GO" id="GO:0030688">
    <property type="term" value="C:preribosome, small subunit precursor"/>
    <property type="evidence" value="ECO:0007669"/>
    <property type="project" value="TreeGrafter"/>
</dbReference>
<evidence type="ECO:0000256" key="7">
    <source>
        <dbReference type="ARBA" id="ARBA00022527"/>
    </source>
</evidence>
<keyword evidence="11" id="KW-0547">Nucleotide-binding</keyword>
<evidence type="ECO:0000256" key="21">
    <source>
        <dbReference type="SAM" id="MobiDB-lite"/>
    </source>
</evidence>
<dbReference type="InterPro" id="IPR036388">
    <property type="entry name" value="WH-like_DNA-bd_sf"/>
</dbReference>
<dbReference type="InterPro" id="IPR018935">
    <property type="entry name" value="RIO_kinase_CS"/>
</dbReference>
<dbReference type="Pfam" id="PF01163">
    <property type="entry name" value="RIO1"/>
    <property type="match status" value="1"/>
</dbReference>
<accession>A0A026VW56</accession>
<reference evidence="24" key="3">
    <citation type="submission" date="2018-07" db="EMBL/GenBank/DDBJ databases">
        <authorList>
            <person name="Mckenzie S.K."/>
            <person name="Kronauer D.J.C."/>
        </authorList>
    </citation>
    <scope>NUCLEOTIDE SEQUENCE</scope>
    <source>
        <strain evidence="24">Clonal line C1</strain>
    </source>
</reference>
<dbReference type="Gene3D" id="3.30.200.20">
    <property type="entry name" value="Phosphorylase Kinase, domain 1"/>
    <property type="match status" value="1"/>
</dbReference>
<dbReference type="EMBL" id="QOIP01000001">
    <property type="protein sequence ID" value="RLU26936.1"/>
    <property type="molecule type" value="Genomic_DNA"/>
</dbReference>
<evidence type="ECO:0000256" key="1">
    <source>
        <dbReference type="ARBA" id="ARBA00001946"/>
    </source>
</evidence>
<dbReference type="Gene3D" id="1.10.510.10">
    <property type="entry name" value="Transferase(Phosphotransferase) domain 1"/>
    <property type="match status" value="1"/>
</dbReference>
<organism evidence="23 25">
    <name type="scientific">Ooceraea biroi</name>
    <name type="common">Clonal raider ant</name>
    <name type="synonym">Cerapachys biroi</name>
    <dbReference type="NCBI Taxonomy" id="2015173"/>
    <lineage>
        <taxon>Eukaryota</taxon>
        <taxon>Metazoa</taxon>
        <taxon>Ecdysozoa</taxon>
        <taxon>Arthropoda</taxon>
        <taxon>Hexapoda</taxon>
        <taxon>Insecta</taxon>
        <taxon>Pterygota</taxon>
        <taxon>Neoptera</taxon>
        <taxon>Endopterygota</taxon>
        <taxon>Hymenoptera</taxon>
        <taxon>Apocrita</taxon>
        <taxon>Aculeata</taxon>
        <taxon>Formicoidea</taxon>
        <taxon>Formicidae</taxon>
        <taxon>Dorylinae</taxon>
        <taxon>Ooceraea</taxon>
    </lineage>
</organism>
<keyword evidence="25" id="KW-1185">Reference proteome</keyword>
<comment type="similarity">
    <text evidence="3">Belongs to the protein kinase superfamily. RIO-type Ser/Thr kinase family.</text>
</comment>
<evidence type="ECO:0000256" key="18">
    <source>
        <dbReference type="ARBA" id="ARBA00068353"/>
    </source>
</evidence>
<evidence type="ECO:0000313" key="24">
    <source>
        <dbReference type="EMBL" id="RLU26936.1"/>
    </source>
</evidence>
<evidence type="ECO:0000256" key="13">
    <source>
        <dbReference type="ARBA" id="ARBA00022840"/>
    </source>
</evidence>
<dbReference type="Gene3D" id="1.10.10.10">
    <property type="entry name" value="Winged helix-like DNA-binding domain superfamily/Winged helix DNA-binding domain"/>
    <property type="match status" value="1"/>
</dbReference>
<reference evidence="24 26" key="2">
    <citation type="journal article" date="2018" name="Genome Res.">
        <title>The genomic architecture and molecular evolution of ant odorant receptors.</title>
        <authorList>
            <person name="McKenzie S.K."/>
            <person name="Kronauer D.J.C."/>
        </authorList>
    </citation>
    <scope>NUCLEOTIDE SEQUENCE [LARGE SCALE GENOMIC DNA]</scope>
    <source>
        <strain evidence="24">Clonal line C1</strain>
    </source>
</reference>
<evidence type="ECO:0000256" key="10">
    <source>
        <dbReference type="ARBA" id="ARBA00022723"/>
    </source>
</evidence>
<evidence type="ECO:0000256" key="9">
    <source>
        <dbReference type="ARBA" id="ARBA00022679"/>
    </source>
</evidence>
<dbReference type="GO" id="GO:0005634">
    <property type="term" value="C:nucleus"/>
    <property type="evidence" value="ECO:0007669"/>
    <property type="project" value="TreeGrafter"/>
</dbReference>
<dbReference type="InterPro" id="IPR015285">
    <property type="entry name" value="RIO2_wHTH_N"/>
</dbReference>
<dbReference type="GO" id="GO:0046872">
    <property type="term" value="F:metal ion binding"/>
    <property type="evidence" value="ECO:0007669"/>
    <property type="project" value="UniProtKB-KW"/>
</dbReference>
<keyword evidence="13" id="KW-0067">ATP-binding</keyword>
<evidence type="ECO:0000313" key="25">
    <source>
        <dbReference type="Proteomes" id="UP000053097"/>
    </source>
</evidence>
<dbReference type="EC" id="2.7.11.1" evidence="4"/>
<gene>
    <name evidence="24" type="ORF">DMN91_000735</name>
    <name evidence="23" type="ORF">X777_16716</name>
</gene>
<dbReference type="FunFam" id="1.10.10.10:FF:000053">
    <property type="entry name" value="Serine/threonine-protein kinase RIO2"/>
    <property type="match status" value="1"/>
</dbReference>
<feature type="compositionally biased region" description="Acidic residues" evidence="21">
    <location>
        <begin position="319"/>
        <end position="337"/>
    </location>
</feature>
<dbReference type="InterPro" id="IPR000687">
    <property type="entry name" value="RIO_kinase"/>
</dbReference>
<keyword evidence="7" id="KW-0723">Serine/threonine-protein kinase</keyword>
<dbReference type="STRING" id="2015173.A0A026VW56"/>
<keyword evidence="14" id="KW-0460">Magnesium</keyword>
<evidence type="ECO:0000256" key="11">
    <source>
        <dbReference type="ARBA" id="ARBA00022741"/>
    </source>
</evidence>
<keyword evidence="9" id="KW-0808">Transferase</keyword>
<reference evidence="23 25" key="1">
    <citation type="journal article" date="2014" name="Curr. Biol.">
        <title>The genome of the clonal raider ant Cerapachys biroi.</title>
        <authorList>
            <person name="Oxley P.R."/>
            <person name="Ji L."/>
            <person name="Fetter-Pruneda I."/>
            <person name="McKenzie S.K."/>
            <person name="Li C."/>
            <person name="Hu H."/>
            <person name="Zhang G."/>
            <person name="Kronauer D.J."/>
        </authorList>
    </citation>
    <scope>NUCLEOTIDE SEQUENCE [LARGE SCALE GENOMIC DNA]</scope>
</reference>
<feature type="region of interest" description="Disordered" evidence="21">
    <location>
        <begin position="389"/>
        <end position="440"/>
    </location>
</feature>
<feature type="compositionally biased region" description="Low complexity" evidence="21">
    <location>
        <begin position="424"/>
        <end position="435"/>
    </location>
</feature>
<evidence type="ECO:0000256" key="5">
    <source>
        <dbReference type="ARBA" id="ARBA00022490"/>
    </source>
</evidence>
<dbReference type="Proteomes" id="UP000279307">
    <property type="component" value="Chromosome 1"/>
</dbReference>
<evidence type="ECO:0000256" key="15">
    <source>
        <dbReference type="ARBA" id="ARBA00047899"/>
    </source>
</evidence>
<evidence type="ECO:0000256" key="17">
    <source>
        <dbReference type="ARBA" id="ARBA00064676"/>
    </source>
</evidence>
<dbReference type="GO" id="GO:0005829">
    <property type="term" value="C:cytosol"/>
    <property type="evidence" value="ECO:0007669"/>
    <property type="project" value="TreeGrafter"/>
</dbReference>
<dbReference type="CDD" id="cd05144">
    <property type="entry name" value="RIO2_C"/>
    <property type="match status" value="1"/>
</dbReference>
<keyword evidence="5" id="KW-0963">Cytoplasm</keyword>
<dbReference type="OrthoDB" id="10258631at2759"/>
<keyword evidence="8" id="KW-0597">Phosphoprotein</keyword>
<dbReference type="SUPFAM" id="SSF46785">
    <property type="entry name" value="Winged helix' DNA-binding domain"/>
    <property type="match status" value="1"/>
</dbReference>
<dbReference type="FunFam" id="3.30.200.20:FF:000052">
    <property type="entry name" value="Serine/threonine-protein kinase RIO2"/>
    <property type="match status" value="1"/>
</dbReference>
<comment type="catalytic activity">
    <reaction evidence="16">
        <text>L-seryl-[protein] + ATP = O-phospho-L-seryl-[protein] + ADP + H(+)</text>
        <dbReference type="Rhea" id="RHEA:17989"/>
        <dbReference type="Rhea" id="RHEA-COMP:9863"/>
        <dbReference type="Rhea" id="RHEA-COMP:11604"/>
        <dbReference type="ChEBI" id="CHEBI:15378"/>
        <dbReference type="ChEBI" id="CHEBI:29999"/>
        <dbReference type="ChEBI" id="CHEBI:30616"/>
        <dbReference type="ChEBI" id="CHEBI:83421"/>
        <dbReference type="ChEBI" id="CHEBI:456216"/>
        <dbReference type="EC" id="2.7.11.1"/>
    </reaction>
</comment>
<keyword evidence="10" id="KW-0479">Metal-binding</keyword>
<comment type="cofactor">
    <cofactor evidence="1">
        <name>Mg(2+)</name>
        <dbReference type="ChEBI" id="CHEBI:18420"/>
    </cofactor>
</comment>
<evidence type="ECO:0000256" key="8">
    <source>
        <dbReference type="ARBA" id="ARBA00022553"/>
    </source>
</evidence>
<dbReference type="GO" id="GO:0005524">
    <property type="term" value="F:ATP binding"/>
    <property type="evidence" value="ECO:0007669"/>
    <property type="project" value="UniProtKB-KW"/>
</dbReference>
<dbReference type="InterPro" id="IPR030484">
    <property type="entry name" value="Rio2"/>
</dbReference>
<protein>
    <recommendedName>
        <fullName evidence="18">Serine/threonine-protein kinase RIO2</fullName>
        <ecNumber evidence="4">2.7.11.1</ecNumber>
    </recommendedName>
    <alternativeName>
        <fullName evidence="20">RIO kinase 2</fullName>
    </alternativeName>
    <alternativeName>
        <fullName evidence="19">Serine/threonine-protein kinase rio2</fullName>
    </alternativeName>
</protein>